<protein>
    <submittedName>
        <fullName evidence="7">G protein-coupled receptor 82</fullName>
    </submittedName>
</protein>
<dbReference type="InterPro" id="IPR042804">
    <property type="entry name" value="GPR82"/>
</dbReference>
<feature type="domain" description="G-protein coupled receptors family 1 profile" evidence="6">
    <location>
        <begin position="47"/>
        <end position="278"/>
    </location>
</feature>
<keyword evidence="3 5" id="KW-1133">Transmembrane helix</keyword>
<dbReference type="Gene3D" id="1.20.1070.10">
    <property type="entry name" value="Rhodopsin 7-helix transmembrane proteins"/>
    <property type="match status" value="1"/>
</dbReference>
<dbReference type="PANTHER" id="PTHR47392">
    <property type="entry name" value="G-PROTEIN COUPLED RECEPTOR 82-RELATED"/>
    <property type="match status" value="1"/>
</dbReference>
<dbReference type="OMA" id="QKNTCIG"/>
<dbReference type="AlphaFoldDB" id="A0A8C5CYB9"/>
<feature type="transmembrane region" description="Helical" evidence="5">
    <location>
        <begin position="165"/>
        <end position="186"/>
    </location>
</feature>
<dbReference type="PROSITE" id="PS50262">
    <property type="entry name" value="G_PROTEIN_RECEP_F1_2"/>
    <property type="match status" value="1"/>
</dbReference>
<evidence type="ECO:0000256" key="5">
    <source>
        <dbReference type="SAM" id="Phobius"/>
    </source>
</evidence>
<evidence type="ECO:0000256" key="4">
    <source>
        <dbReference type="ARBA" id="ARBA00023136"/>
    </source>
</evidence>
<dbReference type="PANTHER" id="PTHR47392:SF1">
    <property type="entry name" value="G-PROTEIN COUPLED RECEPTOR 82-RELATED"/>
    <property type="match status" value="1"/>
</dbReference>
<dbReference type="GO" id="GO:0004930">
    <property type="term" value="F:G protein-coupled receptor activity"/>
    <property type="evidence" value="ECO:0007669"/>
    <property type="project" value="InterPro"/>
</dbReference>
<evidence type="ECO:0000256" key="1">
    <source>
        <dbReference type="ARBA" id="ARBA00004370"/>
    </source>
</evidence>
<evidence type="ECO:0000313" key="7">
    <source>
        <dbReference type="Ensembl" id="ENSGMOP00000069037.1"/>
    </source>
</evidence>
<feature type="transmembrane region" description="Helical" evidence="5">
    <location>
        <begin position="112"/>
        <end position="130"/>
    </location>
</feature>
<dbReference type="Pfam" id="PF00001">
    <property type="entry name" value="7tm_1"/>
    <property type="match status" value="1"/>
</dbReference>
<dbReference type="Proteomes" id="UP000694546">
    <property type="component" value="Chromosome 20"/>
</dbReference>
<sequence>MENTRPPNHISPSASPPPPPLGLCPGSATLIALPCLYSILFLTGLPGNTLALWVFLRRISDRAPTQVYLSHLSASNLLVSLTAPFMAVYYVQAATRPAASLLCQLVLHGATPMLHVNIQLSVGLLTWVALSRLAALTRCTPGHFAQRWWPAFLDRLRRASFARRVCVGAWVLVVGATTFVTLYYSLTETRSEEVALCFSPATELGGVLSKVGQVITITLFFACFLLVLLCYVLLLDHVRRARRNIQMASTQGLLRRVFRNIMVIKMVLIFCLLPYNVYKAIFISLVIDQGLYSYSASQKTQHCHPFSSLIEVNTSRVLLAIQSSYCRYRCSMVFILIHLFIYLTDQESPSTFGHHAGILGSCDLFPVGQEFPETNIYSPGAKDSDHHAPGRETYRFDSKSISKV</sequence>
<organism evidence="7 8">
    <name type="scientific">Gadus morhua</name>
    <name type="common">Atlantic cod</name>
    <dbReference type="NCBI Taxonomy" id="8049"/>
    <lineage>
        <taxon>Eukaryota</taxon>
        <taxon>Metazoa</taxon>
        <taxon>Chordata</taxon>
        <taxon>Craniata</taxon>
        <taxon>Vertebrata</taxon>
        <taxon>Euteleostomi</taxon>
        <taxon>Actinopterygii</taxon>
        <taxon>Neopterygii</taxon>
        <taxon>Teleostei</taxon>
        <taxon>Neoteleostei</taxon>
        <taxon>Acanthomorphata</taxon>
        <taxon>Zeiogadaria</taxon>
        <taxon>Gadariae</taxon>
        <taxon>Gadiformes</taxon>
        <taxon>Gadoidei</taxon>
        <taxon>Gadidae</taxon>
        <taxon>Gadus</taxon>
    </lineage>
</organism>
<evidence type="ECO:0000313" key="8">
    <source>
        <dbReference type="Proteomes" id="UP000694546"/>
    </source>
</evidence>
<dbReference type="SUPFAM" id="SSF81321">
    <property type="entry name" value="Family A G protein-coupled receptor-like"/>
    <property type="match status" value="1"/>
</dbReference>
<evidence type="ECO:0000256" key="3">
    <source>
        <dbReference type="ARBA" id="ARBA00022989"/>
    </source>
</evidence>
<dbReference type="GO" id="GO:0016020">
    <property type="term" value="C:membrane"/>
    <property type="evidence" value="ECO:0007669"/>
    <property type="project" value="UniProtKB-SubCell"/>
</dbReference>
<accession>A0A8C5CYB9</accession>
<reference evidence="7" key="1">
    <citation type="submission" date="2025-08" db="UniProtKB">
        <authorList>
            <consortium name="Ensembl"/>
        </authorList>
    </citation>
    <scope>IDENTIFICATION</scope>
</reference>
<feature type="transmembrane region" description="Helical" evidence="5">
    <location>
        <begin position="214"/>
        <end position="236"/>
    </location>
</feature>
<feature type="transmembrane region" description="Helical" evidence="5">
    <location>
        <begin position="257"/>
        <end position="278"/>
    </location>
</feature>
<keyword evidence="2 5" id="KW-0812">Transmembrane</keyword>
<feature type="transmembrane region" description="Helical" evidence="5">
    <location>
        <begin position="31"/>
        <end position="56"/>
    </location>
</feature>
<name>A0A8C5CYB9_GADMO</name>
<dbReference type="InterPro" id="IPR017452">
    <property type="entry name" value="GPCR_Rhodpsn_7TM"/>
</dbReference>
<reference evidence="7" key="2">
    <citation type="submission" date="2025-09" db="UniProtKB">
        <authorList>
            <consortium name="Ensembl"/>
        </authorList>
    </citation>
    <scope>IDENTIFICATION</scope>
</reference>
<dbReference type="InterPro" id="IPR000276">
    <property type="entry name" value="GPCR_Rhodpsn"/>
</dbReference>
<comment type="subcellular location">
    <subcellularLocation>
        <location evidence="1">Membrane</location>
    </subcellularLocation>
</comment>
<dbReference type="GeneTree" id="ENSGT01140000282516"/>
<dbReference type="PRINTS" id="PR00237">
    <property type="entry name" value="GPCRRHODOPSN"/>
</dbReference>
<gene>
    <name evidence="7" type="primary">GPR82</name>
</gene>
<feature type="transmembrane region" description="Helical" evidence="5">
    <location>
        <begin position="68"/>
        <end position="92"/>
    </location>
</feature>
<keyword evidence="4 5" id="KW-0472">Membrane</keyword>
<keyword evidence="8" id="KW-1185">Reference proteome</keyword>
<evidence type="ECO:0000259" key="6">
    <source>
        <dbReference type="PROSITE" id="PS50262"/>
    </source>
</evidence>
<dbReference type="Ensembl" id="ENSGMOT00000032502.1">
    <property type="protein sequence ID" value="ENSGMOP00000069037.1"/>
    <property type="gene ID" value="ENSGMOG00000030639.1"/>
</dbReference>
<evidence type="ECO:0000256" key="2">
    <source>
        <dbReference type="ARBA" id="ARBA00022692"/>
    </source>
</evidence>
<proteinExistence type="predicted"/>